<dbReference type="Ensembl" id="ENSPANT00000065176.1">
    <property type="protein sequence ID" value="ENSPANP00000050597.1"/>
    <property type="gene ID" value="ENSPANG00000042279.1"/>
</dbReference>
<dbReference type="Proteomes" id="UP000028761">
    <property type="component" value="Chromosome 14"/>
</dbReference>
<accession>A0A8I5R5X7</accession>
<reference evidence="1" key="3">
    <citation type="submission" date="2025-09" db="UniProtKB">
        <authorList>
            <consortium name="Ensembl"/>
        </authorList>
    </citation>
    <scope>IDENTIFICATION</scope>
</reference>
<organism evidence="1 2">
    <name type="scientific">Papio anubis</name>
    <name type="common">Olive baboon</name>
    <dbReference type="NCBI Taxonomy" id="9555"/>
    <lineage>
        <taxon>Eukaryota</taxon>
        <taxon>Metazoa</taxon>
        <taxon>Chordata</taxon>
        <taxon>Craniata</taxon>
        <taxon>Vertebrata</taxon>
        <taxon>Euteleostomi</taxon>
        <taxon>Mammalia</taxon>
        <taxon>Eutheria</taxon>
        <taxon>Euarchontoglires</taxon>
        <taxon>Primates</taxon>
        <taxon>Haplorrhini</taxon>
        <taxon>Catarrhini</taxon>
        <taxon>Cercopithecidae</taxon>
        <taxon>Cercopithecinae</taxon>
        <taxon>Papio</taxon>
    </lineage>
</organism>
<dbReference type="AlphaFoldDB" id="A0A8I5R5X7"/>
<keyword evidence="2" id="KW-1185">Reference proteome</keyword>
<dbReference type="GeneTree" id="ENSGT00940000163505"/>
<sequence length="84" mass="9642">DIYREEKLGVYLCKRLTIRIRGANLPFFYFEKSLTLLPRLEYSGRISAHCKLCFLGLRHPPASASRVAGITGARHLAWLVFCIF</sequence>
<evidence type="ECO:0000313" key="2">
    <source>
        <dbReference type="Proteomes" id="UP000028761"/>
    </source>
</evidence>
<reference evidence="1 2" key="1">
    <citation type="submission" date="2012-03" db="EMBL/GenBank/DDBJ databases">
        <title>Whole Genome Assembly of Papio anubis.</title>
        <authorList>
            <person name="Liu Y.L."/>
            <person name="Abraham K.A."/>
            <person name="Akbar H.A."/>
            <person name="Ali S.A."/>
            <person name="Anosike U.A."/>
            <person name="Aqrawi P.A."/>
            <person name="Arias F.A."/>
            <person name="Attaway T.A."/>
            <person name="Awwad R.A."/>
            <person name="Babu C.B."/>
            <person name="Bandaranaike D.B."/>
            <person name="Battles P.B."/>
            <person name="Bell A.B."/>
            <person name="Beltran B.B."/>
            <person name="Berhane-Mersha D.B."/>
            <person name="Bess C.B."/>
            <person name="Bickham C.B."/>
            <person name="Bolden T.B."/>
            <person name="Carter K.C."/>
            <person name="Chau D.C."/>
            <person name="Chavez A.C."/>
            <person name="Clerc-Blankenburg K.C."/>
            <person name="Coyle M.C."/>
            <person name="Dao M.D."/>
            <person name="Davila M.L.D."/>
            <person name="Davy-Carroll L.D."/>
            <person name="Denson S.D."/>
            <person name="Dinh H.D."/>
            <person name="Fernandez S.F."/>
            <person name="Fernando P.F."/>
            <person name="Forbes L.F."/>
            <person name="Francis C.F."/>
            <person name="Francisco L.F."/>
            <person name="Fu Q.F."/>
            <person name="Garcia-Iii R.G."/>
            <person name="Garrett T.G."/>
            <person name="Gross S.G."/>
            <person name="Gubbala S.G."/>
            <person name="Hirani K.H."/>
            <person name="Hogues M.H."/>
            <person name="Hollins B.H."/>
            <person name="Jackson L.J."/>
            <person name="Javaid M.J."/>
            <person name="Jhangiani S.J."/>
            <person name="Johnson A.J."/>
            <person name="Johnson B.J."/>
            <person name="Jones J.J."/>
            <person name="Joshi V.J."/>
            <person name="Kalu J.K."/>
            <person name="Khan N.K."/>
            <person name="Korchina V.K."/>
            <person name="Kovar C.K."/>
            <person name="Lago L.L."/>
            <person name="Lara F.L."/>
            <person name="Le T.-K.L."/>
            <person name="Lee S.L."/>
            <person name="Legall-Iii F.L."/>
            <person name="Lemon S.L."/>
            <person name="Liu J.L."/>
            <person name="Liu Y.-S.L."/>
            <person name="Liyanage D.L."/>
            <person name="Lopez J.L."/>
            <person name="Lorensuhewa L.L."/>
            <person name="Mata R.M."/>
            <person name="Mathew T.M."/>
            <person name="Mercado C.M."/>
            <person name="Mercado I.M."/>
            <person name="Morales K.M."/>
            <person name="Morgan M.M."/>
            <person name="Munidasa M.M."/>
            <person name="Ngo D.N."/>
            <person name="Nguyen L.N."/>
            <person name="Nguyen T.N."/>
            <person name="Nguyen N.N."/>
            <person name="Obregon M.O."/>
            <person name="Okwuonu G.O."/>
            <person name="Ongeri F.O."/>
            <person name="Onwere C.O."/>
            <person name="Osifeso I.O."/>
            <person name="Parra A.P."/>
            <person name="Patil S.P."/>
            <person name="Perez A.P."/>
            <person name="Perez Y.P."/>
            <person name="Pham C.P."/>
            <person name="Pu L.-L.P."/>
            <person name="Puazo M.P."/>
            <person name="Quiroz J.Q."/>
            <person name="Rouhana J.R."/>
            <person name="Ruiz M.R."/>
            <person name="Ruiz S.-J.R."/>
            <person name="Saada N.S."/>
            <person name="Santibanez J.S."/>
            <person name="Scheel M.S."/>
            <person name="Schneider B.S."/>
            <person name="Simmons D.S."/>
            <person name="Sisson I.S."/>
            <person name="Tang L.-Y.T."/>
            <person name="Thornton R.T."/>
            <person name="Tisius J.T."/>
            <person name="Toledanes G.T."/>
            <person name="Trejos Z.T."/>
            <person name="Usmani K.U."/>
            <person name="Varghese R.V."/>
            <person name="Vattathil S.V."/>
            <person name="Vee V.V."/>
            <person name="Walker D.W."/>
            <person name="Weissenberger G.W."/>
            <person name="White C.W."/>
            <person name="Williams A.W."/>
            <person name="Woodworth J.W."/>
            <person name="Wright R.W."/>
            <person name="Zhu Y.Z."/>
            <person name="Han Y.H."/>
            <person name="Newsham I.N."/>
            <person name="Nazareth L.N."/>
            <person name="Worley K.W."/>
            <person name="Muzny D.M."/>
            <person name="Rogers J.R."/>
            <person name="Gibbs R.G."/>
        </authorList>
    </citation>
    <scope>NUCLEOTIDE SEQUENCE [LARGE SCALE GENOMIC DNA]</scope>
</reference>
<name>A0A8I5R5X7_PAPAN</name>
<dbReference type="PANTHER" id="PTHR12138:SF75">
    <property type="entry name" value="SECRETED PROTEIN"/>
    <property type="match status" value="1"/>
</dbReference>
<reference evidence="1" key="2">
    <citation type="submission" date="2025-08" db="UniProtKB">
        <authorList>
            <consortium name="Ensembl"/>
        </authorList>
    </citation>
    <scope>IDENTIFICATION</scope>
</reference>
<proteinExistence type="predicted"/>
<protein>
    <submittedName>
        <fullName evidence="1">Uncharacterized protein</fullName>
    </submittedName>
</protein>
<evidence type="ECO:0000313" key="1">
    <source>
        <dbReference type="Ensembl" id="ENSPANP00000050597.1"/>
    </source>
</evidence>
<dbReference type="PANTHER" id="PTHR12138">
    <property type="entry name" value="PRIMATE-EXPANDED PROTEIN FAMILY"/>
    <property type="match status" value="1"/>
</dbReference>